<comment type="caution">
    <text evidence="1">The sequence shown here is derived from an EMBL/GenBank/DDBJ whole genome shotgun (WGS) entry which is preliminary data.</text>
</comment>
<gene>
    <name evidence="1" type="ORF">NM688_g3222</name>
</gene>
<dbReference type="Proteomes" id="UP001148662">
    <property type="component" value="Unassembled WGS sequence"/>
</dbReference>
<evidence type="ECO:0000313" key="1">
    <source>
        <dbReference type="EMBL" id="KAJ3554217.1"/>
    </source>
</evidence>
<sequence length="241" mass="26390">MKAEIFINAIVGTLVQSYLIYRAHKIGNNVWISVFTSCLVFSALCLQILYPIRIIIDPNPLFILTKLKPYVVVNTSAILAADAIVAISLIRCLYGKRTGFRRSNDIITRLMVLTISTGGLTTCVAVASLISFMVAPLAFYDILFSFMLSKLYANSLLVMYSICSPSMILRGPGHSQDTVKNINSIPLTGLGLKSQSDEDQSQAINIVVTQTVNTDNTSTTKHPFPVEDSSADYPKIDLSPC</sequence>
<reference evidence="1" key="1">
    <citation type="submission" date="2022-07" db="EMBL/GenBank/DDBJ databases">
        <title>Genome Sequence of Phlebia brevispora.</title>
        <authorList>
            <person name="Buettner E."/>
        </authorList>
    </citation>
    <scope>NUCLEOTIDE SEQUENCE</scope>
    <source>
        <strain evidence="1">MPL23</strain>
    </source>
</reference>
<accession>A0ACC1T6G3</accession>
<keyword evidence="2" id="KW-1185">Reference proteome</keyword>
<proteinExistence type="predicted"/>
<evidence type="ECO:0000313" key="2">
    <source>
        <dbReference type="Proteomes" id="UP001148662"/>
    </source>
</evidence>
<protein>
    <submittedName>
        <fullName evidence="1">Uncharacterized protein</fullName>
    </submittedName>
</protein>
<organism evidence="1 2">
    <name type="scientific">Phlebia brevispora</name>
    <dbReference type="NCBI Taxonomy" id="194682"/>
    <lineage>
        <taxon>Eukaryota</taxon>
        <taxon>Fungi</taxon>
        <taxon>Dikarya</taxon>
        <taxon>Basidiomycota</taxon>
        <taxon>Agaricomycotina</taxon>
        <taxon>Agaricomycetes</taxon>
        <taxon>Polyporales</taxon>
        <taxon>Meruliaceae</taxon>
        <taxon>Phlebia</taxon>
    </lineage>
</organism>
<dbReference type="EMBL" id="JANHOG010000452">
    <property type="protein sequence ID" value="KAJ3554217.1"/>
    <property type="molecule type" value="Genomic_DNA"/>
</dbReference>
<name>A0ACC1T6G3_9APHY</name>